<organism evidence="2 5">
    <name type="scientific">Phytophthora cactorum</name>
    <dbReference type="NCBI Taxonomy" id="29920"/>
    <lineage>
        <taxon>Eukaryota</taxon>
        <taxon>Sar</taxon>
        <taxon>Stramenopiles</taxon>
        <taxon>Oomycota</taxon>
        <taxon>Peronosporomycetes</taxon>
        <taxon>Peronosporales</taxon>
        <taxon>Peronosporaceae</taxon>
        <taxon>Phytophthora</taxon>
    </lineage>
</organism>
<comment type="caution">
    <text evidence="2">The sequence shown here is derived from an EMBL/GenBank/DDBJ whole genome shotgun (WGS) entry which is preliminary data.</text>
</comment>
<evidence type="ECO:0000313" key="5">
    <source>
        <dbReference type="Proteomes" id="UP000774804"/>
    </source>
</evidence>
<dbReference type="Proteomes" id="UP000774804">
    <property type="component" value="Unassembled WGS sequence"/>
</dbReference>
<dbReference type="EMBL" id="RCMI01000599">
    <property type="protein sequence ID" value="KAG2904232.1"/>
    <property type="molecule type" value="Genomic_DNA"/>
</dbReference>
<evidence type="ECO:0000313" key="4">
    <source>
        <dbReference type="EMBL" id="KAG2984459.1"/>
    </source>
</evidence>
<accession>A0A8T1BPQ5</accession>
<name>A0A8T1BPQ5_9STRA</name>
<evidence type="ECO:0000313" key="3">
    <source>
        <dbReference type="EMBL" id="KAG2946296.1"/>
    </source>
</evidence>
<reference evidence="2" key="1">
    <citation type="submission" date="2018-10" db="EMBL/GenBank/DDBJ databases">
        <title>Effector identification in a new, highly contiguous assembly of the strawberry crown rot pathogen Phytophthora cactorum.</title>
        <authorList>
            <person name="Armitage A.D."/>
            <person name="Nellist C.F."/>
            <person name="Bates H."/>
            <person name="Vickerstaff R.J."/>
            <person name="Harrison R.J."/>
        </authorList>
    </citation>
    <scope>NUCLEOTIDE SEQUENCE</scope>
    <source>
        <strain evidence="1">15-7</strain>
        <strain evidence="2">4032</strain>
        <strain evidence="3">4040</strain>
        <strain evidence="4">P415</strain>
    </source>
</reference>
<dbReference type="AlphaFoldDB" id="A0A8T1BPQ5"/>
<dbReference type="EMBL" id="RCML01000232">
    <property type="protein sequence ID" value="KAG2984459.1"/>
    <property type="molecule type" value="Genomic_DNA"/>
</dbReference>
<gene>
    <name evidence="1" type="ORF">PC113_g10116</name>
    <name evidence="2" type="ORF">PC115_g15056</name>
    <name evidence="3" type="ORF">PC117_g7751</name>
    <name evidence="4" type="ORF">PC118_g8863</name>
</gene>
<proteinExistence type="predicted"/>
<dbReference type="EMBL" id="RCMG01000265">
    <property type="protein sequence ID" value="KAG2858086.1"/>
    <property type="molecule type" value="Genomic_DNA"/>
</dbReference>
<sequence>MGILYQDNNGSEGIGSPSVVAGLVMLTSAVLNAGYNVSVAVTAGANINDTPTLMIMSVPFVVRAYRVSSHS</sequence>
<evidence type="ECO:0000313" key="2">
    <source>
        <dbReference type="EMBL" id="KAG2904232.1"/>
    </source>
</evidence>
<dbReference type="Proteomes" id="UP000697107">
    <property type="component" value="Unassembled WGS sequence"/>
</dbReference>
<dbReference type="EMBL" id="RCMK01000161">
    <property type="protein sequence ID" value="KAG2946296.1"/>
    <property type="molecule type" value="Genomic_DNA"/>
</dbReference>
<dbReference type="Proteomes" id="UP000736787">
    <property type="component" value="Unassembled WGS sequence"/>
</dbReference>
<protein>
    <submittedName>
        <fullName evidence="2">Uncharacterized protein</fullName>
    </submittedName>
</protein>
<evidence type="ECO:0000313" key="1">
    <source>
        <dbReference type="EMBL" id="KAG2858086.1"/>
    </source>
</evidence>
<dbReference type="Proteomes" id="UP000735874">
    <property type="component" value="Unassembled WGS sequence"/>
</dbReference>